<dbReference type="InterPro" id="IPR015915">
    <property type="entry name" value="Kelch-typ_b-propeller"/>
</dbReference>
<evidence type="ECO:0000313" key="7">
    <source>
        <dbReference type="EMBL" id="KAL1503695.1"/>
    </source>
</evidence>
<dbReference type="InterPro" id="IPR035914">
    <property type="entry name" value="Sperma_CUB_dom_sf"/>
</dbReference>
<keyword evidence="5" id="KW-0812">Transmembrane</keyword>
<dbReference type="InterPro" id="IPR000859">
    <property type="entry name" value="CUB_dom"/>
</dbReference>
<keyword evidence="2" id="KW-0677">Repeat</keyword>
<dbReference type="Pfam" id="PF00431">
    <property type="entry name" value="CUB"/>
    <property type="match status" value="1"/>
</dbReference>
<dbReference type="EMBL" id="JBGBPQ010000021">
    <property type="protein sequence ID" value="KAL1503695.1"/>
    <property type="molecule type" value="Genomic_DNA"/>
</dbReference>
<gene>
    <name evidence="7" type="ORF">AB1Y20_012168</name>
</gene>
<evidence type="ECO:0000256" key="5">
    <source>
        <dbReference type="SAM" id="Phobius"/>
    </source>
</evidence>
<dbReference type="SUPFAM" id="SSF49854">
    <property type="entry name" value="Spermadhesin, CUB domain"/>
    <property type="match status" value="1"/>
</dbReference>
<evidence type="ECO:0000256" key="4">
    <source>
        <dbReference type="SAM" id="MobiDB-lite"/>
    </source>
</evidence>
<reference evidence="7 8" key="1">
    <citation type="journal article" date="2024" name="Science">
        <title>Giant polyketide synthase enzymes in the biosynthesis of giant marine polyether toxins.</title>
        <authorList>
            <person name="Fallon T.R."/>
            <person name="Shende V.V."/>
            <person name="Wierzbicki I.H."/>
            <person name="Pendleton A.L."/>
            <person name="Watervoot N.F."/>
            <person name="Auber R.P."/>
            <person name="Gonzalez D.J."/>
            <person name="Wisecaver J.H."/>
            <person name="Moore B.S."/>
        </authorList>
    </citation>
    <scope>NUCLEOTIDE SEQUENCE [LARGE SCALE GENOMIC DNA]</scope>
    <source>
        <strain evidence="7 8">12B1</strain>
    </source>
</reference>
<sequence>MAAPPPPAGLVRSDECRRRARRRQHGAVRRGRGRWVAWLLLHSASAETYVSYRQETPTSSAPPARTLGTAVLQHTVADTSSLGRYLWVFGGLSAGLAARNDLWVLDVEGKAWTQRSASGPIPTARRAATMTLSQQSTAYLFGGETASRVRLNDMFSLALGSVGGNPTWTSITYNPSSTSTPSPRSEHSMAGEVALLPVTNSPNGMILFGGVDQSGQALADLYGFAFSTLRWHLLSPTGTAPQKRKGHAACVLLSSVMVLFGGSDPDIPVSYGDVHLLDLRRNLWTQPTATGVSRPVGRDGHSMVAIDETVYVFGGVNAAGEKLDDLWAFNIYSALSGDVQWFQPVEMSSAPTARWGHSAVVSLGSMLVLHGTGASDVLLDDVWTMTSGCSGDMSLTASRGTLSDGDGAYRANLDCRWTISPSQPNSNVMLFITEIELIDDADRVDIHDGSSLTDTKLASYTGSTVPPSVTSSSGTLLVRLVTNAAGESGKGFQAAYRAVCAAGFSWDALSASCVACPAGSYAEIANSAGCKPCPLGTYAATAGRSVCTSCPAGATTVSVGSSLVSDCTCLPGYFGWNNLCLVCPTGADCPGGNLVRALSGWCGGSSDGSAAPSFKHCCAQSSCPGGAQAECDASVPTIEDTSCSVRVISWDTLGSIQFSDGTLPTFIVVLLFLLLLAFVGGVILGVRRVLHKRFFHRSVVPTEEPKEFKLHGAEVQRMQTPAEPFETAPTVLPPGSIWPKSQPLEQPTPAESAEALPTLSDSPESEQIPPPETADSALFKPVMAGHGASVWEPGKDSTQLQEDIMIVDVDDLLLGSRPAPPRAPDPPGTAEDNGTPSMKKEKKKKKKGELEEASEEAASGGEDSADDEEKPRQTKQSKKAKAKKVKGGDDGTEEEGGGDTKETKKKGKKKKKADD</sequence>
<keyword evidence="1" id="KW-0880">Kelch repeat</keyword>
<evidence type="ECO:0000259" key="6">
    <source>
        <dbReference type="PROSITE" id="PS01180"/>
    </source>
</evidence>
<dbReference type="Gene3D" id="2.60.120.290">
    <property type="entry name" value="Spermadhesin, CUB domain"/>
    <property type="match status" value="1"/>
</dbReference>
<dbReference type="PANTHER" id="PTHR46093:SF18">
    <property type="entry name" value="FIBRONECTIN TYPE-III DOMAIN-CONTAINING PROTEIN"/>
    <property type="match status" value="1"/>
</dbReference>
<feature type="region of interest" description="Disordered" evidence="4">
    <location>
        <begin position="811"/>
        <end position="915"/>
    </location>
</feature>
<comment type="caution">
    <text evidence="7">The sequence shown here is derived from an EMBL/GenBank/DDBJ whole genome shotgun (WGS) entry which is preliminary data.</text>
</comment>
<keyword evidence="8" id="KW-1185">Reference proteome</keyword>
<keyword evidence="3" id="KW-1015">Disulfide bond</keyword>
<feature type="compositionally biased region" description="Basic residues" evidence="4">
    <location>
        <begin position="903"/>
        <end position="915"/>
    </location>
</feature>
<feature type="domain" description="CUB" evidence="6">
    <location>
        <begin position="389"/>
        <end position="499"/>
    </location>
</feature>
<accession>A0AB34IRA9</accession>
<dbReference type="SUPFAM" id="SSF57184">
    <property type="entry name" value="Growth factor receptor domain"/>
    <property type="match status" value="1"/>
</dbReference>
<dbReference type="SMART" id="SM01411">
    <property type="entry name" value="Ephrin_rec_like"/>
    <property type="match status" value="1"/>
</dbReference>
<evidence type="ECO:0000313" key="8">
    <source>
        <dbReference type="Proteomes" id="UP001515480"/>
    </source>
</evidence>
<feature type="compositionally biased region" description="Pro residues" evidence="4">
    <location>
        <begin position="818"/>
        <end position="827"/>
    </location>
</feature>
<dbReference type="AlphaFoldDB" id="A0AB34IRA9"/>
<organism evidence="7 8">
    <name type="scientific">Prymnesium parvum</name>
    <name type="common">Toxic golden alga</name>
    <dbReference type="NCBI Taxonomy" id="97485"/>
    <lineage>
        <taxon>Eukaryota</taxon>
        <taxon>Haptista</taxon>
        <taxon>Haptophyta</taxon>
        <taxon>Prymnesiophyceae</taxon>
        <taxon>Prymnesiales</taxon>
        <taxon>Prymnesiaceae</taxon>
        <taxon>Prymnesium</taxon>
    </lineage>
</organism>
<dbReference type="InterPro" id="IPR009030">
    <property type="entry name" value="Growth_fac_rcpt_cys_sf"/>
</dbReference>
<protein>
    <recommendedName>
        <fullName evidence="6">CUB domain-containing protein</fullName>
    </recommendedName>
</protein>
<dbReference type="CDD" id="cd00185">
    <property type="entry name" value="TNFRSF"/>
    <property type="match status" value="1"/>
</dbReference>
<dbReference type="Pfam" id="PF07699">
    <property type="entry name" value="Ephrin_rec_like"/>
    <property type="match status" value="1"/>
</dbReference>
<evidence type="ECO:0000256" key="3">
    <source>
        <dbReference type="ARBA" id="ARBA00023157"/>
    </source>
</evidence>
<feature type="transmembrane region" description="Helical" evidence="5">
    <location>
        <begin position="663"/>
        <end position="686"/>
    </location>
</feature>
<dbReference type="Gene3D" id="2.10.50.10">
    <property type="entry name" value="Tumor Necrosis Factor Receptor, subunit A, domain 2"/>
    <property type="match status" value="1"/>
</dbReference>
<dbReference type="SUPFAM" id="SSF117281">
    <property type="entry name" value="Kelch motif"/>
    <property type="match status" value="2"/>
</dbReference>
<dbReference type="Pfam" id="PF24681">
    <property type="entry name" value="Kelch_KLHDC2_KLHL20_DRC7"/>
    <property type="match status" value="2"/>
</dbReference>
<evidence type="ECO:0000256" key="2">
    <source>
        <dbReference type="ARBA" id="ARBA00022737"/>
    </source>
</evidence>
<feature type="compositionally biased region" description="Basic residues" evidence="4">
    <location>
        <begin position="873"/>
        <end position="885"/>
    </location>
</feature>
<dbReference type="SMART" id="SM00042">
    <property type="entry name" value="CUB"/>
    <property type="match status" value="1"/>
</dbReference>
<feature type="region of interest" description="Disordered" evidence="4">
    <location>
        <begin position="725"/>
        <end position="775"/>
    </location>
</feature>
<keyword evidence="5" id="KW-0472">Membrane</keyword>
<dbReference type="Gene3D" id="2.120.10.80">
    <property type="entry name" value="Kelch-type beta propeller"/>
    <property type="match status" value="2"/>
</dbReference>
<dbReference type="Proteomes" id="UP001515480">
    <property type="component" value="Unassembled WGS sequence"/>
</dbReference>
<dbReference type="PANTHER" id="PTHR46093">
    <property type="entry name" value="ACYL-COA-BINDING DOMAIN-CONTAINING PROTEIN 5"/>
    <property type="match status" value="1"/>
</dbReference>
<proteinExistence type="predicted"/>
<dbReference type="CDD" id="cd00041">
    <property type="entry name" value="CUB"/>
    <property type="match status" value="1"/>
</dbReference>
<dbReference type="PROSITE" id="PS01180">
    <property type="entry name" value="CUB"/>
    <property type="match status" value="1"/>
</dbReference>
<dbReference type="InterPro" id="IPR011641">
    <property type="entry name" value="Tyr-kin_ephrin_A/B_rcpt-like"/>
</dbReference>
<evidence type="ECO:0000256" key="1">
    <source>
        <dbReference type="ARBA" id="ARBA00022441"/>
    </source>
</evidence>
<name>A0AB34IRA9_PRYPA</name>
<keyword evidence="5" id="KW-1133">Transmembrane helix</keyword>